<dbReference type="RefSeq" id="WP_380689489.1">
    <property type="nucleotide sequence ID" value="NZ_JBHRSS010000004.1"/>
</dbReference>
<proteinExistence type="predicted"/>
<feature type="signal peptide" evidence="1">
    <location>
        <begin position="1"/>
        <end position="22"/>
    </location>
</feature>
<name>A0ABV7ENT1_9GAMM</name>
<comment type="caution">
    <text evidence="2">The sequence shown here is derived from an EMBL/GenBank/DDBJ whole genome shotgun (WGS) entry which is preliminary data.</text>
</comment>
<dbReference type="Proteomes" id="UP001595462">
    <property type="component" value="Unassembled WGS sequence"/>
</dbReference>
<protein>
    <submittedName>
        <fullName evidence="2">DUF4019 domain-containing protein</fullName>
    </submittedName>
</protein>
<dbReference type="InterPro" id="IPR025091">
    <property type="entry name" value="DUF4019"/>
</dbReference>
<evidence type="ECO:0000313" key="3">
    <source>
        <dbReference type="Proteomes" id="UP001595462"/>
    </source>
</evidence>
<keyword evidence="3" id="KW-1185">Reference proteome</keyword>
<keyword evidence="1" id="KW-0732">Signal</keyword>
<organism evidence="2 3">
    <name type="scientific">Salinisphaera aquimarina</name>
    <dbReference type="NCBI Taxonomy" id="2094031"/>
    <lineage>
        <taxon>Bacteria</taxon>
        <taxon>Pseudomonadati</taxon>
        <taxon>Pseudomonadota</taxon>
        <taxon>Gammaproteobacteria</taxon>
        <taxon>Salinisphaerales</taxon>
        <taxon>Salinisphaeraceae</taxon>
        <taxon>Salinisphaera</taxon>
    </lineage>
</organism>
<reference evidence="3" key="1">
    <citation type="journal article" date="2019" name="Int. J. Syst. Evol. Microbiol.">
        <title>The Global Catalogue of Microorganisms (GCM) 10K type strain sequencing project: providing services to taxonomists for standard genome sequencing and annotation.</title>
        <authorList>
            <consortium name="The Broad Institute Genomics Platform"/>
            <consortium name="The Broad Institute Genome Sequencing Center for Infectious Disease"/>
            <person name="Wu L."/>
            <person name="Ma J."/>
        </authorList>
    </citation>
    <scope>NUCLEOTIDE SEQUENCE [LARGE SCALE GENOMIC DNA]</scope>
    <source>
        <strain evidence="3">KCTC 52640</strain>
    </source>
</reference>
<dbReference type="EMBL" id="JBHRSS010000004">
    <property type="protein sequence ID" value="MFC3104392.1"/>
    <property type="molecule type" value="Genomic_DNA"/>
</dbReference>
<evidence type="ECO:0000313" key="2">
    <source>
        <dbReference type="EMBL" id="MFC3104392.1"/>
    </source>
</evidence>
<accession>A0ABV7ENT1</accession>
<feature type="chain" id="PRO_5045809107" evidence="1">
    <location>
        <begin position="23"/>
        <end position="166"/>
    </location>
</feature>
<evidence type="ECO:0000256" key="1">
    <source>
        <dbReference type="SAM" id="SignalP"/>
    </source>
</evidence>
<dbReference type="Pfam" id="PF13211">
    <property type="entry name" value="DUF4019"/>
    <property type="match status" value="1"/>
</dbReference>
<sequence length="166" mass="18198">MKMTLRTFLLLLLCAGCSSVQAAEPSAPNPNGGQKISVKGEPVTPLELERVLTTVNTFLAALRSGQNAPGYDLLSPDSKKTESETQWNELFDQMHDKTGKRLSSTFGFALRTDTLPNAPKSDYVVVGLKSSFEKARLAETIILTKVDDRYLISGYHFQSTDASKQP</sequence>
<gene>
    <name evidence="2" type="ORF">ACFOSU_10880</name>
</gene>